<keyword evidence="3" id="KW-1185">Reference proteome</keyword>
<feature type="transmembrane region" description="Helical" evidence="1">
    <location>
        <begin position="21"/>
        <end position="41"/>
    </location>
</feature>
<gene>
    <name evidence="2" type="ORF">RIF23_05520</name>
</gene>
<dbReference type="RefSeq" id="WP_310911294.1">
    <property type="nucleotide sequence ID" value="NZ_JAVLVT010000002.1"/>
</dbReference>
<accession>A0ABU2H4K0</accession>
<keyword evidence="1" id="KW-1133">Transmembrane helix</keyword>
<keyword evidence="1" id="KW-0472">Membrane</keyword>
<name>A0ABU2H4K0_9ACTN</name>
<protein>
    <recommendedName>
        <fullName evidence="4">Sensor histidine kinase</fullName>
    </recommendedName>
</protein>
<proteinExistence type="predicted"/>
<sequence length="81" mass="8864">MRSGRHGAARPPLGVLIRRDRIDVLLHSLLIVLSVIILVFAGGLGSVVFWAALLIPVVSATLLVRRMDRLSRDELRGGELL</sequence>
<dbReference type="Proteomes" id="UP001250214">
    <property type="component" value="Unassembled WGS sequence"/>
</dbReference>
<organism evidence="2 3">
    <name type="scientific">Lipingzhangella rawalii</name>
    <dbReference type="NCBI Taxonomy" id="2055835"/>
    <lineage>
        <taxon>Bacteria</taxon>
        <taxon>Bacillati</taxon>
        <taxon>Actinomycetota</taxon>
        <taxon>Actinomycetes</taxon>
        <taxon>Streptosporangiales</taxon>
        <taxon>Nocardiopsidaceae</taxon>
        <taxon>Lipingzhangella</taxon>
    </lineage>
</organism>
<evidence type="ECO:0000313" key="3">
    <source>
        <dbReference type="Proteomes" id="UP001250214"/>
    </source>
</evidence>
<evidence type="ECO:0000256" key="1">
    <source>
        <dbReference type="SAM" id="Phobius"/>
    </source>
</evidence>
<dbReference type="EMBL" id="JAVLVT010000002">
    <property type="protein sequence ID" value="MDS1269750.1"/>
    <property type="molecule type" value="Genomic_DNA"/>
</dbReference>
<evidence type="ECO:0008006" key="4">
    <source>
        <dbReference type="Google" id="ProtNLM"/>
    </source>
</evidence>
<feature type="transmembrane region" description="Helical" evidence="1">
    <location>
        <begin position="47"/>
        <end position="64"/>
    </location>
</feature>
<comment type="caution">
    <text evidence="2">The sequence shown here is derived from an EMBL/GenBank/DDBJ whole genome shotgun (WGS) entry which is preliminary data.</text>
</comment>
<keyword evidence="1" id="KW-0812">Transmembrane</keyword>
<reference evidence="3" key="1">
    <citation type="submission" date="2023-07" db="EMBL/GenBank/DDBJ databases">
        <title>Novel species in the genus Lipingzhangella isolated from Sambhar Salt Lake.</title>
        <authorList>
            <person name="Jiya N."/>
            <person name="Kajale S."/>
            <person name="Sharma A."/>
        </authorList>
    </citation>
    <scope>NUCLEOTIDE SEQUENCE [LARGE SCALE GENOMIC DNA]</scope>
    <source>
        <strain evidence="3">LS1_29</strain>
    </source>
</reference>
<evidence type="ECO:0000313" key="2">
    <source>
        <dbReference type="EMBL" id="MDS1269750.1"/>
    </source>
</evidence>